<dbReference type="EMBL" id="FR904281">
    <property type="protein sequence ID" value="CDQ57199.1"/>
    <property type="molecule type" value="Genomic_DNA"/>
</dbReference>
<evidence type="ECO:0000256" key="2">
    <source>
        <dbReference type="ARBA" id="ARBA00023002"/>
    </source>
</evidence>
<dbReference type="PRINTS" id="PR00081">
    <property type="entry name" value="GDHRDH"/>
</dbReference>
<accession>A0A060VW58</accession>
<keyword evidence="3" id="KW-0472">Membrane</keyword>
<reference evidence="4" key="2">
    <citation type="submission" date="2014-03" db="EMBL/GenBank/DDBJ databases">
        <authorList>
            <person name="Genoscope - CEA"/>
        </authorList>
    </citation>
    <scope>NUCLEOTIDE SEQUENCE</scope>
</reference>
<dbReference type="SUPFAM" id="SSF51735">
    <property type="entry name" value="NAD(P)-binding Rossmann-fold domains"/>
    <property type="match status" value="2"/>
</dbReference>
<dbReference type="PRINTS" id="PR00080">
    <property type="entry name" value="SDRFAMILY"/>
</dbReference>
<evidence type="ECO:0008006" key="6">
    <source>
        <dbReference type="Google" id="ProtNLM"/>
    </source>
</evidence>
<dbReference type="InterPro" id="IPR020904">
    <property type="entry name" value="Sc_DH/Rdtase_CS"/>
</dbReference>
<dbReference type="InterPro" id="IPR036291">
    <property type="entry name" value="NAD(P)-bd_dom_sf"/>
</dbReference>
<keyword evidence="3" id="KW-1133">Transmembrane helix</keyword>
<dbReference type="GO" id="GO:0008202">
    <property type="term" value="P:steroid metabolic process"/>
    <property type="evidence" value="ECO:0007669"/>
    <property type="project" value="TreeGrafter"/>
</dbReference>
<evidence type="ECO:0000256" key="1">
    <source>
        <dbReference type="ARBA" id="ARBA00006484"/>
    </source>
</evidence>
<organism evidence="4 5">
    <name type="scientific">Oncorhynchus mykiss</name>
    <name type="common">Rainbow trout</name>
    <name type="synonym">Salmo gairdneri</name>
    <dbReference type="NCBI Taxonomy" id="8022"/>
    <lineage>
        <taxon>Eukaryota</taxon>
        <taxon>Metazoa</taxon>
        <taxon>Chordata</taxon>
        <taxon>Craniata</taxon>
        <taxon>Vertebrata</taxon>
        <taxon>Euteleostomi</taxon>
        <taxon>Actinopterygii</taxon>
        <taxon>Neopterygii</taxon>
        <taxon>Teleostei</taxon>
        <taxon>Protacanthopterygii</taxon>
        <taxon>Salmoniformes</taxon>
        <taxon>Salmonidae</taxon>
        <taxon>Salmoninae</taxon>
        <taxon>Oncorhynchus</taxon>
    </lineage>
</organism>
<keyword evidence="2" id="KW-0560">Oxidoreductase</keyword>
<evidence type="ECO:0000313" key="4">
    <source>
        <dbReference type="EMBL" id="CDQ57199.1"/>
    </source>
</evidence>
<dbReference type="Proteomes" id="UP000193380">
    <property type="component" value="Unassembled WGS sequence"/>
</dbReference>
<keyword evidence="3" id="KW-0812">Transmembrane</keyword>
<evidence type="ECO:0000256" key="3">
    <source>
        <dbReference type="SAM" id="Phobius"/>
    </source>
</evidence>
<dbReference type="PANTHER" id="PTHR43313">
    <property type="entry name" value="SHORT-CHAIN DEHYDROGENASE/REDUCTASE FAMILY 9C"/>
    <property type="match status" value="1"/>
</dbReference>
<dbReference type="AlphaFoldDB" id="A0A060VW58"/>
<dbReference type="PANTHER" id="PTHR43313:SF52">
    <property type="entry name" value="DEHYDROGENASE_REDUCTASE (SDR FAMILY) MEMBER 9"/>
    <property type="match status" value="1"/>
</dbReference>
<dbReference type="Pfam" id="PF00106">
    <property type="entry name" value="adh_short"/>
    <property type="match status" value="2"/>
</dbReference>
<dbReference type="PROSITE" id="PS00061">
    <property type="entry name" value="ADH_SHORT"/>
    <property type="match status" value="1"/>
</dbReference>
<proteinExistence type="inferred from homology"/>
<evidence type="ECO:0000313" key="5">
    <source>
        <dbReference type="Proteomes" id="UP000193380"/>
    </source>
</evidence>
<name>A0A060VW58_ONCMY</name>
<dbReference type="PaxDb" id="8022-A0A060VW58"/>
<comment type="similarity">
    <text evidence="1">Belongs to the short-chain dehydrogenases/reductases (SDR) family.</text>
</comment>
<sequence length="642" mass="71691">MFLYILGLVAFWFVFRWYRELARVPNKGQKYVYITGCDSGFGNLLARHLDKLGFRVIAACYTEKGEDELKKVSTERLNTVHLDVVSTDSVSKATAFIKTLVGEKGLWAVVNNAGVSVPSGPCDWMTVDDYKSMLDVNLIGVIGVTLSVLPLIKKARGRVVNVASVFGRISAFGGPYCVSKYGVEAFNDSLRMNMSFFGVKVLCLEPGFFKTSVTDLHLLRKNVKTLWDKLPEEIKDQYGHDYPERANVTLEKNVATLLDGDLMKVVSCMEHAISAVHPRTRYSPGWDAKFLWLPMSYLPTCGVGEWMISVCLLFNFVSSTLISVTAITIAWFIRDSFKMEDFDKKHVFITGSDSGFGHLGFHVISPCLTEKGGSDLKAGASPRLNTVLTQMSFPETVSGSLCRDSLFVQTHCFLSASGFWGLINNAERTSPIGPTEWMQLEDFRKVLDVNLIGLIEVTLKFLPLLKKAQGSVVNVASIPGGGFPSMEETTYGVKAFSDNLGRDSQKSGVKVGLDLIEADHQRLWNRLPEEVKHSYRPNFFDKYDLQYMTNVKAHDFSLCLLFRHLQSDQLHALTARHPQTRYSPFGDAKLNWVPLSNLPVFIADFPVAVLLPVPKGDRKIHANQVGVANTSQWTFSLYQAHL</sequence>
<gene>
    <name evidence="4" type="ORF">GSONMT00069616001</name>
</gene>
<protein>
    <recommendedName>
        <fullName evidence="6">Retinol dehydrogenase 1</fullName>
    </recommendedName>
</protein>
<dbReference type="STRING" id="8022.A0A060VW58"/>
<dbReference type="Gene3D" id="3.40.50.720">
    <property type="entry name" value="NAD(P)-binding Rossmann-like Domain"/>
    <property type="match status" value="2"/>
</dbReference>
<dbReference type="GO" id="GO:0016491">
    <property type="term" value="F:oxidoreductase activity"/>
    <property type="evidence" value="ECO:0007669"/>
    <property type="project" value="UniProtKB-KW"/>
</dbReference>
<dbReference type="InterPro" id="IPR002347">
    <property type="entry name" value="SDR_fam"/>
</dbReference>
<reference evidence="4" key="1">
    <citation type="journal article" date="2014" name="Nat. Commun.">
        <title>The rainbow trout genome provides novel insights into evolution after whole-genome duplication in vertebrates.</title>
        <authorList>
            <person name="Berthelot C."/>
            <person name="Brunet F."/>
            <person name="Chalopin D."/>
            <person name="Juanchich A."/>
            <person name="Bernard M."/>
            <person name="Noel B."/>
            <person name="Bento P."/>
            <person name="Da Silva C."/>
            <person name="Labadie K."/>
            <person name="Alberti A."/>
            <person name="Aury J.M."/>
            <person name="Louis A."/>
            <person name="Dehais P."/>
            <person name="Bardou P."/>
            <person name="Montfort J."/>
            <person name="Klopp C."/>
            <person name="Cabau C."/>
            <person name="Gaspin C."/>
            <person name="Thorgaard G.H."/>
            <person name="Boussaha M."/>
            <person name="Quillet E."/>
            <person name="Guyomard R."/>
            <person name="Galiana D."/>
            <person name="Bobe J."/>
            <person name="Volff J.N."/>
            <person name="Genet C."/>
            <person name="Wincker P."/>
            <person name="Jaillon O."/>
            <person name="Roest Crollius H."/>
            <person name="Guiguen Y."/>
        </authorList>
    </citation>
    <scope>NUCLEOTIDE SEQUENCE [LARGE SCALE GENOMIC DNA]</scope>
</reference>
<feature type="transmembrane region" description="Helical" evidence="3">
    <location>
        <begin position="306"/>
        <end position="333"/>
    </location>
</feature>
<dbReference type="FunFam" id="3.40.50.720:FF:000074">
    <property type="entry name" value="Retinol dehydrogenase type 1"/>
    <property type="match status" value="1"/>
</dbReference>